<evidence type="ECO:0000256" key="4">
    <source>
        <dbReference type="ARBA" id="ARBA00022737"/>
    </source>
</evidence>
<feature type="region of interest" description="Disordered" evidence="8">
    <location>
        <begin position="1"/>
        <end position="118"/>
    </location>
</feature>
<evidence type="ECO:0000256" key="7">
    <source>
        <dbReference type="PROSITE-ProRule" id="PRU00176"/>
    </source>
</evidence>
<dbReference type="InterPro" id="IPR029123">
    <property type="entry name" value="RBM39_linker"/>
</dbReference>
<dbReference type="Pfam" id="PF00076">
    <property type="entry name" value="RRM_1"/>
    <property type="match status" value="3"/>
</dbReference>
<evidence type="ECO:0000256" key="2">
    <source>
        <dbReference type="ARBA" id="ARBA00022553"/>
    </source>
</evidence>
<dbReference type="InterPro" id="IPR035979">
    <property type="entry name" value="RBD_domain_sf"/>
</dbReference>
<evidence type="ECO:0000256" key="8">
    <source>
        <dbReference type="SAM" id="MobiDB-lite"/>
    </source>
</evidence>
<dbReference type="GO" id="GO:0003723">
    <property type="term" value="F:RNA binding"/>
    <property type="evidence" value="ECO:0007669"/>
    <property type="project" value="UniProtKB-UniRule"/>
</dbReference>
<gene>
    <name evidence="10" type="ORF">OSTQU699_LOCUS6175</name>
</gene>
<feature type="domain" description="RRM" evidence="9">
    <location>
        <begin position="238"/>
        <end position="315"/>
    </location>
</feature>
<evidence type="ECO:0000256" key="1">
    <source>
        <dbReference type="ARBA" id="ARBA00007747"/>
    </source>
</evidence>
<keyword evidence="5 7" id="KW-0694">RNA-binding</keyword>
<proteinExistence type="inferred from homology"/>
<dbReference type="InterPro" id="IPR006509">
    <property type="entry name" value="RBM39_SF"/>
</dbReference>
<dbReference type="SMART" id="SM00360">
    <property type="entry name" value="RRM"/>
    <property type="match status" value="3"/>
</dbReference>
<protein>
    <recommendedName>
        <fullName evidence="9">RRM domain-containing protein</fullName>
    </recommendedName>
</protein>
<evidence type="ECO:0000256" key="3">
    <source>
        <dbReference type="ARBA" id="ARBA00022664"/>
    </source>
</evidence>
<dbReference type="OrthoDB" id="8123449at2759"/>
<evidence type="ECO:0000256" key="6">
    <source>
        <dbReference type="ARBA" id="ARBA00023187"/>
    </source>
</evidence>
<feature type="domain" description="RRM" evidence="9">
    <location>
        <begin position="406"/>
        <end position="489"/>
    </location>
</feature>
<keyword evidence="3" id="KW-0507">mRNA processing</keyword>
<name>A0A8S1JAV7_9CHLO</name>
<dbReference type="CDD" id="cd12283">
    <property type="entry name" value="RRM1_RBM39_like"/>
    <property type="match status" value="1"/>
</dbReference>
<dbReference type="GO" id="GO:0005684">
    <property type="term" value="C:U2-type spliceosomal complex"/>
    <property type="evidence" value="ECO:0007669"/>
    <property type="project" value="UniProtKB-ARBA"/>
</dbReference>
<keyword evidence="4" id="KW-0677">Repeat</keyword>
<keyword evidence="6" id="KW-0508">mRNA splicing</keyword>
<evidence type="ECO:0000313" key="10">
    <source>
        <dbReference type="EMBL" id="CAD7700816.1"/>
    </source>
</evidence>
<dbReference type="FunFam" id="3.30.70.330:FF:000105">
    <property type="entry name" value="HIV Tat-specific factor 1 homolog"/>
    <property type="match status" value="1"/>
</dbReference>
<accession>A0A8S1JAV7</accession>
<keyword evidence="2" id="KW-0597">Phosphoprotein</keyword>
<dbReference type="Pfam" id="PF15519">
    <property type="entry name" value="RBM39linker"/>
    <property type="match status" value="1"/>
</dbReference>
<dbReference type="PANTHER" id="PTHR48036">
    <property type="entry name" value="SPLICING FACTOR (PAD-1), PUTATIVE (AFU_ORTHOLOGUE AFUA_1G15810)-RELATED"/>
    <property type="match status" value="1"/>
</dbReference>
<comment type="similarity">
    <text evidence="1">Belongs to the HTATSF1 family.</text>
</comment>
<dbReference type="InterPro" id="IPR003954">
    <property type="entry name" value="RRM_euk-type"/>
</dbReference>
<organism evidence="10 11">
    <name type="scientific">Ostreobium quekettii</name>
    <dbReference type="NCBI Taxonomy" id="121088"/>
    <lineage>
        <taxon>Eukaryota</taxon>
        <taxon>Viridiplantae</taxon>
        <taxon>Chlorophyta</taxon>
        <taxon>core chlorophytes</taxon>
        <taxon>Ulvophyceae</taxon>
        <taxon>TCBD clade</taxon>
        <taxon>Bryopsidales</taxon>
        <taxon>Ostreobineae</taxon>
        <taxon>Ostreobiaceae</taxon>
        <taxon>Ostreobium</taxon>
    </lineage>
</organism>
<dbReference type="AlphaFoldDB" id="A0A8S1JAV7"/>
<keyword evidence="11" id="KW-1185">Reference proteome</keyword>
<dbReference type="PROSITE" id="PS50102">
    <property type="entry name" value="RRM"/>
    <property type="match status" value="3"/>
</dbReference>
<dbReference type="InterPro" id="IPR012677">
    <property type="entry name" value="Nucleotide-bd_a/b_plait_sf"/>
</dbReference>
<sequence length="498" mass="56149">MAEFDEYDYLEKQLEQKENDTANNDYRHRPPRHEDERRPRPRDRERKRSRSRPREPERGRGERARRQSPPRGYRDGRDRGGTRRRRDDYRGKRRSLSRERRKERTPPEVRAAREREKELRELERDTRTIFAYNLNLRADERDIFDFFSKAGTVMDVKIIMDRNTRKSKGFAYVEFEKQEDVLNALALTGQVLMGQAVMVKASEAEKNLAWEAQQQQQQNQAAAAALLGTGLGTATGPCKLSVEGLHPDISESDLRKIFEPFGELDFIQLAKDGSGNSQGYGFVQFKLMSDATKAMQQLNGLEIGGTALKVSIASVSSGEAGIAGIGELDEEDEMGGGMRLSSHARAALMNRLANSAGLQPTSAFGVPGLSGVPQVNLPSAQLQMQMQHPMVLEQGLLGPASPIPTQCLLIKNMFDPTQESEPDWDKEIGDDVRDECSKYGEVSHVHVDRNSKGFVYLRFVTQEGAEAAQKALHGRWFAGRQIVAEYQFTQVYNSHFGV</sequence>
<dbReference type="Gene3D" id="3.30.70.330">
    <property type="match status" value="3"/>
</dbReference>
<dbReference type="SMART" id="SM00361">
    <property type="entry name" value="RRM_1"/>
    <property type="match status" value="3"/>
</dbReference>
<feature type="domain" description="RRM" evidence="9">
    <location>
        <begin position="127"/>
        <end position="204"/>
    </location>
</feature>
<feature type="compositionally biased region" description="Basic and acidic residues" evidence="8">
    <location>
        <begin position="9"/>
        <end position="65"/>
    </location>
</feature>
<comment type="caution">
    <text evidence="10">The sequence shown here is derived from an EMBL/GenBank/DDBJ whole genome shotgun (WGS) entry which is preliminary data.</text>
</comment>
<evidence type="ECO:0000313" key="11">
    <source>
        <dbReference type="Proteomes" id="UP000708148"/>
    </source>
</evidence>
<evidence type="ECO:0000259" key="9">
    <source>
        <dbReference type="PROSITE" id="PS50102"/>
    </source>
</evidence>
<feature type="compositionally biased region" description="Basic and acidic residues" evidence="8">
    <location>
        <begin position="72"/>
        <end position="118"/>
    </location>
</feature>
<reference evidence="10" key="1">
    <citation type="submission" date="2020-12" db="EMBL/GenBank/DDBJ databases">
        <authorList>
            <person name="Iha C."/>
        </authorList>
    </citation>
    <scope>NUCLEOTIDE SEQUENCE</scope>
</reference>
<dbReference type="CDD" id="cd12285">
    <property type="entry name" value="RRM3_RBM39_like"/>
    <property type="match status" value="1"/>
</dbReference>
<dbReference type="GO" id="GO:0000398">
    <property type="term" value="P:mRNA splicing, via spliceosome"/>
    <property type="evidence" value="ECO:0007669"/>
    <property type="project" value="UniProtKB-ARBA"/>
</dbReference>
<dbReference type="NCBIfam" id="TIGR01622">
    <property type="entry name" value="SF-CC1"/>
    <property type="match status" value="1"/>
</dbReference>
<dbReference type="SUPFAM" id="SSF54928">
    <property type="entry name" value="RNA-binding domain, RBD"/>
    <property type="match status" value="2"/>
</dbReference>
<dbReference type="EMBL" id="CAJHUC010001348">
    <property type="protein sequence ID" value="CAD7700816.1"/>
    <property type="molecule type" value="Genomic_DNA"/>
</dbReference>
<evidence type="ECO:0000256" key="5">
    <source>
        <dbReference type="ARBA" id="ARBA00022884"/>
    </source>
</evidence>
<dbReference type="InterPro" id="IPR000504">
    <property type="entry name" value="RRM_dom"/>
</dbReference>
<dbReference type="Proteomes" id="UP000708148">
    <property type="component" value="Unassembled WGS sequence"/>
</dbReference>